<accession>A0A371BAF3</accession>
<feature type="transmembrane region" description="Helical" evidence="1">
    <location>
        <begin position="70"/>
        <end position="86"/>
    </location>
</feature>
<protein>
    <submittedName>
        <fullName evidence="2">Urease accessory protein UreJ</fullName>
    </submittedName>
</protein>
<gene>
    <name evidence="2" type="ORF">DXH78_07860</name>
</gene>
<name>A0A371BAF3_9BRAD</name>
<evidence type="ECO:0000256" key="1">
    <source>
        <dbReference type="SAM" id="Phobius"/>
    </source>
</evidence>
<keyword evidence="3" id="KW-1185">Reference proteome</keyword>
<feature type="transmembrane region" description="Helical" evidence="1">
    <location>
        <begin position="160"/>
        <end position="178"/>
    </location>
</feature>
<evidence type="ECO:0000313" key="3">
    <source>
        <dbReference type="Proteomes" id="UP000263993"/>
    </source>
</evidence>
<feature type="transmembrane region" description="Helical" evidence="1">
    <location>
        <begin position="46"/>
        <end position="64"/>
    </location>
</feature>
<keyword evidence="1" id="KW-1133">Transmembrane helix</keyword>
<keyword evidence="1" id="KW-0472">Membrane</keyword>
<feature type="transmembrane region" description="Helical" evidence="1">
    <location>
        <begin position="93"/>
        <end position="111"/>
    </location>
</feature>
<organism evidence="2 3">
    <name type="scientific">Undibacter mobilis</name>
    <dbReference type="NCBI Taxonomy" id="2292256"/>
    <lineage>
        <taxon>Bacteria</taxon>
        <taxon>Pseudomonadati</taxon>
        <taxon>Pseudomonadota</taxon>
        <taxon>Alphaproteobacteria</taxon>
        <taxon>Hyphomicrobiales</taxon>
        <taxon>Nitrobacteraceae</taxon>
        <taxon>Undibacter</taxon>
    </lineage>
</organism>
<evidence type="ECO:0000313" key="2">
    <source>
        <dbReference type="EMBL" id="RDV04487.1"/>
    </source>
</evidence>
<dbReference type="InterPro" id="IPR007038">
    <property type="entry name" value="HupE_UreJ"/>
</dbReference>
<dbReference type="PIRSF" id="PIRSF016919">
    <property type="entry name" value="HupE_UreJ"/>
    <property type="match status" value="1"/>
</dbReference>
<feature type="transmembrane region" description="Helical" evidence="1">
    <location>
        <begin position="20"/>
        <end position="39"/>
    </location>
</feature>
<dbReference type="OrthoDB" id="9808192at2"/>
<feature type="transmembrane region" description="Helical" evidence="1">
    <location>
        <begin position="123"/>
        <end position="148"/>
    </location>
</feature>
<comment type="caution">
    <text evidence="2">The sequence shown here is derived from an EMBL/GenBank/DDBJ whole genome shotgun (WGS) entry which is preliminary data.</text>
</comment>
<sequence length="181" mass="17951">MDGGMPVTLTQGLLSGLGHPIIGLDHFAAVVAVGGIASLHVAGVRLVIGYVLAMMAGVAVHLMGASLPGAELWVAASVIALGLVLATRRALGVGAALAIFAAVGLLHGYALGESIYGAEPTPLIAYLAGLAIIQSAIALAAMSIARLVTRRVAEPSPLRLIGAGIAGVGLAIFVQQVVPAV</sequence>
<keyword evidence="1" id="KW-0812">Transmembrane</keyword>
<dbReference type="EMBL" id="QRGO01000001">
    <property type="protein sequence ID" value="RDV04487.1"/>
    <property type="molecule type" value="Genomic_DNA"/>
</dbReference>
<proteinExistence type="predicted"/>
<reference evidence="3" key="1">
    <citation type="submission" date="2018-08" db="EMBL/GenBank/DDBJ databases">
        <authorList>
            <person name="Kim S.-J."/>
            <person name="Jung G.-Y."/>
        </authorList>
    </citation>
    <scope>NUCLEOTIDE SEQUENCE [LARGE SCALE GENOMIC DNA]</scope>
    <source>
        <strain evidence="3">GY_H</strain>
    </source>
</reference>
<dbReference type="Pfam" id="PF04955">
    <property type="entry name" value="HupE_UreJ"/>
    <property type="match status" value="1"/>
</dbReference>
<dbReference type="Proteomes" id="UP000263993">
    <property type="component" value="Unassembled WGS sequence"/>
</dbReference>
<dbReference type="AlphaFoldDB" id="A0A371BAF3"/>